<evidence type="ECO:0000313" key="8">
    <source>
        <dbReference type="EMBL" id="CAI4005536.1"/>
    </source>
</evidence>
<feature type="domain" description="Major facilitator superfamily (MFS) profile" evidence="7">
    <location>
        <begin position="21"/>
        <end position="442"/>
    </location>
</feature>
<dbReference type="InterPro" id="IPR005828">
    <property type="entry name" value="MFS_sugar_transport-like"/>
</dbReference>
<keyword evidence="11" id="KW-1185">Reference proteome</keyword>
<proteinExistence type="predicted"/>
<dbReference type="GO" id="GO:0022857">
    <property type="term" value="F:transmembrane transporter activity"/>
    <property type="evidence" value="ECO:0007669"/>
    <property type="project" value="InterPro"/>
</dbReference>
<evidence type="ECO:0000313" key="11">
    <source>
        <dbReference type="Proteomes" id="UP001152797"/>
    </source>
</evidence>
<dbReference type="PANTHER" id="PTHR23511">
    <property type="entry name" value="SYNAPTIC VESICLE GLYCOPROTEIN 2"/>
    <property type="match status" value="1"/>
</dbReference>
<sequence length="475" mass="51236">MPSARPLGEVIDDLGVGSYQVLVVMFCSGLMLADGAMMLMISSIVGALDQEFQAGEITRGVLVSMSFGGMLVGNLMSGPLSSRHGRWWVCMASTLLLSFFGLVCSIVKTFPQLFVVQICLGLAIGVGGPASVTFLTEVTPTKQRGVISNSTGFAFMLGEVWTAAGLLLFMPDMKGPWRLLCIWGVLPALLVTPIGLLIHESPSWLQLRQRQQELRSVLVKIQYLHRKSEVSILVQPSSFSAISSCGAFKSLMHFQHYRTVTLSSSLAFITNYLFYGTTFAFTQIFAEVDGDWTSPAMEMLIIAMAEFAGLMLAWLLLLHPTMGRIGMLRLFNCLSFLFSAALVSVLLRNFLVADPAAYGLKAVVSGMFTIVYLYISEALPVEIRAVGVGFCMSVGRCGAVAAPAVFSIGQHVMGSASPFITSMMVLSALGFLAASHLVVETRDKPLDTPCLEMSIRSGQGTRCAPVRGRALSVDA</sequence>
<evidence type="ECO:0000256" key="2">
    <source>
        <dbReference type="ARBA" id="ARBA00022448"/>
    </source>
</evidence>
<dbReference type="InterPro" id="IPR020846">
    <property type="entry name" value="MFS_dom"/>
</dbReference>
<evidence type="ECO:0000256" key="5">
    <source>
        <dbReference type="ARBA" id="ARBA00023136"/>
    </source>
</evidence>
<dbReference type="EMBL" id="CAMXCT020003646">
    <property type="protein sequence ID" value="CAL1158911.1"/>
    <property type="molecule type" value="Genomic_DNA"/>
</dbReference>
<keyword evidence="3 6" id="KW-0812">Transmembrane</keyword>
<evidence type="ECO:0000256" key="4">
    <source>
        <dbReference type="ARBA" id="ARBA00022989"/>
    </source>
</evidence>
<gene>
    <name evidence="8" type="ORF">C1SCF055_LOCUS31250</name>
</gene>
<keyword evidence="4 6" id="KW-1133">Transmembrane helix</keyword>
<feature type="transmembrane region" description="Helical" evidence="6">
    <location>
        <begin position="57"/>
        <end position="75"/>
    </location>
</feature>
<organism evidence="8">
    <name type="scientific">Cladocopium goreaui</name>
    <dbReference type="NCBI Taxonomy" id="2562237"/>
    <lineage>
        <taxon>Eukaryota</taxon>
        <taxon>Sar</taxon>
        <taxon>Alveolata</taxon>
        <taxon>Dinophyceae</taxon>
        <taxon>Suessiales</taxon>
        <taxon>Symbiodiniaceae</taxon>
        <taxon>Cladocopium</taxon>
    </lineage>
</organism>
<reference evidence="9" key="2">
    <citation type="submission" date="2024-04" db="EMBL/GenBank/DDBJ databases">
        <authorList>
            <person name="Chen Y."/>
            <person name="Shah S."/>
            <person name="Dougan E. K."/>
            <person name="Thang M."/>
            <person name="Chan C."/>
        </authorList>
    </citation>
    <scope>NUCLEOTIDE SEQUENCE [LARGE SCALE GENOMIC DNA]</scope>
</reference>
<feature type="transmembrane region" description="Helical" evidence="6">
    <location>
        <begin position="297"/>
        <end position="318"/>
    </location>
</feature>
<dbReference type="PANTHER" id="PTHR23511:SF34">
    <property type="entry name" value="SYNAPTIC VESICLE GLYCOPROTEIN 2"/>
    <property type="match status" value="1"/>
</dbReference>
<feature type="transmembrane region" description="Helical" evidence="6">
    <location>
        <begin position="21"/>
        <end position="45"/>
    </location>
</feature>
<evidence type="ECO:0000256" key="1">
    <source>
        <dbReference type="ARBA" id="ARBA00004141"/>
    </source>
</evidence>
<dbReference type="Gene3D" id="1.20.1250.20">
    <property type="entry name" value="MFS general substrate transporter like domains"/>
    <property type="match status" value="1"/>
</dbReference>
<comment type="subcellular location">
    <subcellularLocation>
        <location evidence="1">Membrane</location>
        <topology evidence="1">Multi-pass membrane protein</topology>
    </subcellularLocation>
</comment>
<feature type="transmembrane region" description="Helical" evidence="6">
    <location>
        <begin position="147"/>
        <end position="170"/>
    </location>
</feature>
<dbReference type="OrthoDB" id="5296287at2759"/>
<dbReference type="GO" id="GO:0016020">
    <property type="term" value="C:membrane"/>
    <property type="evidence" value="ECO:0007669"/>
    <property type="project" value="UniProtKB-SubCell"/>
</dbReference>
<dbReference type="InterPro" id="IPR036259">
    <property type="entry name" value="MFS_trans_sf"/>
</dbReference>
<reference evidence="8" key="1">
    <citation type="submission" date="2022-10" db="EMBL/GenBank/DDBJ databases">
        <authorList>
            <person name="Chen Y."/>
            <person name="Dougan E. K."/>
            <person name="Chan C."/>
            <person name="Rhodes N."/>
            <person name="Thang M."/>
        </authorList>
    </citation>
    <scope>NUCLEOTIDE SEQUENCE</scope>
</reference>
<comment type="caution">
    <text evidence="8">The sequence shown here is derived from an EMBL/GenBank/DDBJ whole genome shotgun (WGS) entry which is preliminary data.</text>
</comment>
<evidence type="ECO:0000313" key="10">
    <source>
        <dbReference type="EMBL" id="CAL4792848.1"/>
    </source>
</evidence>
<feature type="transmembrane region" description="Helical" evidence="6">
    <location>
        <begin position="420"/>
        <end position="439"/>
    </location>
</feature>
<protein>
    <submittedName>
        <fullName evidence="10">Transporter SVOPL (SVOP-like protein)</fullName>
    </submittedName>
</protein>
<evidence type="ECO:0000256" key="6">
    <source>
        <dbReference type="SAM" id="Phobius"/>
    </source>
</evidence>
<feature type="transmembrane region" description="Helical" evidence="6">
    <location>
        <begin position="176"/>
        <end position="198"/>
    </location>
</feature>
<keyword evidence="2" id="KW-0813">Transport</keyword>
<dbReference type="Proteomes" id="UP001152797">
    <property type="component" value="Unassembled WGS sequence"/>
</dbReference>
<evidence type="ECO:0000313" key="9">
    <source>
        <dbReference type="EMBL" id="CAL1158911.1"/>
    </source>
</evidence>
<feature type="transmembrane region" description="Helical" evidence="6">
    <location>
        <begin position="387"/>
        <end position="408"/>
    </location>
</feature>
<feature type="transmembrane region" description="Helical" evidence="6">
    <location>
        <begin position="356"/>
        <end position="375"/>
    </location>
</feature>
<dbReference type="PROSITE" id="PS50850">
    <property type="entry name" value="MFS"/>
    <property type="match status" value="1"/>
</dbReference>
<name>A0A9P1D9R5_9DINO</name>
<feature type="transmembrane region" description="Helical" evidence="6">
    <location>
        <begin position="259"/>
        <end position="285"/>
    </location>
</feature>
<keyword evidence="5 6" id="KW-0472">Membrane</keyword>
<evidence type="ECO:0000256" key="3">
    <source>
        <dbReference type="ARBA" id="ARBA00022692"/>
    </source>
</evidence>
<dbReference type="EMBL" id="CAMXCT030003646">
    <property type="protein sequence ID" value="CAL4792848.1"/>
    <property type="molecule type" value="Genomic_DNA"/>
</dbReference>
<accession>A0A9P1D9R5</accession>
<dbReference type="Pfam" id="PF00083">
    <property type="entry name" value="Sugar_tr"/>
    <property type="match status" value="1"/>
</dbReference>
<dbReference type="SUPFAM" id="SSF103473">
    <property type="entry name" value="MFS general substrate transporter"/>
    <property type="match status" value="1"/>
</dbReference>
<feature type="transmembrane region" description="Helical" evidence="6">
    <location>
        <begin position="114"/>
        <end position="135"/>
    </location>
</feature>
<feature type="transmembrane region" description="Helical" evidence="6">
    <location>
        <begin position="330"/>
        <end position="350"/>
    </location>
</feature>
<evidence type="ECO:0000259" key="7">
    <source>
        <dbReference type="PROSITE" id="PS50850"/>
    </source>
</evidence>
<feature type="transmembrane region" description="Helical" evidence="6">
    <location>
        <begin position="87"/>
        <end position="108"/>
    </location>
</feature>
<dbReference type="AlphaFoldDB" id="A0A9P1D9R5"/>
<dbReference type="EMBL" id="CAMXCT010003646">
    <property type="protein sequence ID" value="CAI4005536.1"/>
    <property type="molecule type" value="Genomic_DNA"/>
</dbReference>